<organism evidence="1">
    <name type="scientific">Glycine soja</name>
    <name type="common">Wild soybean</name>
    <dbReference type="NCBI Taxonomy" id="3848"/>
    <lineage>
        <taxon>Eukaryota</taxon>
        <taxon>Viridiplantae</taxon>
        <taxon>Streptophyta</taxon>
        <taxon>Embryophyta</taxon>
        <taxon>Tracheophyta</taxon>
        <taxon>Spermatophyta</taxon>
        <taxon>Magnoliopsida</taxon>
        <taxon>eudicotyledons</taxon>
        <taxon>Gunneridae</taxon>
        <taxon>Pentapetalae</taxon>
        <taxon>rosids</taxon>
        <taxon>fabids</taxon>
        <taxon>Fabales</taxon>
        <taxon>Fabaceae</taxon>
        <taxon>Papilionoideae</taxon>
        <taxon>50 kb inversion clade</taxon>
        <taxon>NPAAA clade</taxon>
        <taxon>indigoferoid/millettioid clade</taxon>
        <taxon>Phaseoleae</taxon>
        <taxon>Glycine</taxon>
        <taxon>Glycine subgen. Soja</taxon>
    </lineage>
</organism>
<name>A0A0B2R798_GLYSO</name>
<dbReference type="Proteomes" id="UP000053555">
    <property type="component" value="Unassembled WGS sequence"/>
</dbReference>
<proteinExistence type="predicted"/>
<dbReference type="AlphaFoldDB" id="A0A0B2R798"/>
<sequence>MQEPHNYAWNCEPSRKTTNLAEPLTLNLVESTSAPHSVPANIPENHVVANYISAQGATMAVDRIAAVAHKVAVAKSSVRSARNVATKPQRVTAGWFVQLQHNFAPPNFGALQFFAICSNHTLLMAPLPLPGCHTYLVHIFRTQRLLLVINPLTIPPNNGTTFQQ</sequence>
<reference evidence="1" key="1">
    <citation type="submission" date="2014-07" db="EMBL/GenBank/DDBJ databases">
        <title>Identification of a novel salt tolerance gene in wild soybean by whole-genome sequencing.</title>
        <authorList>
            <person name="Lam H.-M."/>
            <person name="Qi X."/>
            <person name="Li M.-W."/>
            <person name="Liu X."/>
            <person name="Xie M."/>
            <person name="Ni M."/>
            <person name="Xu X."/>
        </authorList>
    </citation>
    <scope>NUCLEOTIDE SEQUENCE [LARGE SCALE GENOMIC DNA]</scope>
    <source>
        <tissue evidence="1">Root</tissue>
    </source>
</reference>
<gene>
    <name evidence="1" type="ORF">glysoja_026244</name>
</gene>
<evidence type="ECO:0000313" key="1">
    <source>
        <dbReference type="EMBL" id="KHN27677.1"/>
    </source>
</evidence>
<protein>
    <submittedName>
        <fullName evidence="1">Uncharacterized protein</fullName>
    </submittedName>
</protein>
<dbReference type="EMBL" id="KN653124">
    <property type="protein sequence ID" value="KHN27677.1"/>
    <property type="molecule type" value="Genomic_DNA"/>
</dbReference>
<accession>A0A0B2R798</accession>